<keyword evidence="3" id="KW-1185">Reference proteome</keyword>
<organism evidence="2 3">
    <name type="scientific">Streptococcus minor</name>
    <dbReference type="NCBI Taxonomy" id="229549"/>
    <lineage>
        <taxon>Bacteria</taxon>
        <taxon>Bacillati</taxon>
        <taxon>Bacillota</taxon>
        <taxon>Bacilli</taxon>
        <taxon>Lactobacillales</taxon>
        <taxon>Streptococcaceae</taxon>
        <taxon>Streptococcus</taxon>
    </lineage>
</organism>
<gene>
    <name evidence="2" type="ORF">EII38_05425</name>
</gene>
<comment type="caution">
    <text evidence="2">The sequence shown here is derived from an EMBL/GenBank/DDBJ whole genome shotgun (WGS) entry which is preliminary data.</text>
</comment>
<feature type="transmembrane region" description="Helical" evidence="1">
    <location>
        <begin position="69"/>
        <end position="94"/>
    </location>
</feature>
<feature type="transmembrane region" description="Helical" evidence="1">
    <location>
        <begin position="45"/>
        <end position="63"/>
    </location>
</feature>
<proteinExistence type="predicted"/>
<keyword evidence="1" id="KW-1133">Transmembrane helix</keyword>
<feature type="transmembrane region" description="Helical" evidence="1">
    <location>
        <begin position="145"/>
        <end position="164"/>
    </location>
</feature>
<evidence type="ECO:0000313" key="2">
    <source>
        <dbReference type="EMBL" id="RRD31652.1"/>
    </source>
</evidence>
<feature type="transmembrane region" description="Helical" evidence="1">
    <location>
        <begin position="106"/>
        <end position="125"/>
    </location>
</feature>
<reference evidence="2 3" key="1">
    <citation type="submission" date="2018-11" db="EMBL/GenBank/DDBJ databases">
        <title>Genomes From Bacteria Associated with the Canine Oral Cavity: a Test Case for Automated Genome-Based Taxonomic Assignment.</title>
        <authorList>
            <person name="Coil D.A."/>
            <person name="Jospin G."/>
            <person name="Darling A.E."/>
            <person name="Wallis C."/>
            <person name="Davis I.J."/>
            <person name="Harris S."/>
            <person name="Eisen J.A."/>
            <person name="Holcombe L.J."/>
            <person name="O'Flynn C."/>
        </authorList>
    </citation>
    <scope>NUCLEOTIDE SEQUENCE [LARGE SCALE GENOMIC DNA]</scope>
    <source>
        <strain evidence="2 3">OH4621_COT-116</strain>
    </source>
</reference>
<dbReference type="Proteomes" id="UP000281771">
    <property type="component" value="Unassembled WGS sequence"/>
</dbReference>
<keyword evidence="1" id="KW-0472">Membrane</keyword>
<protein>
    <submittedName>
        <fullName evidence="2">Uncharacterized protein</fullName>
    </submittedName>
</protein>
<name>A0A3P1VBQ5_9STRE</name>
<feature type="transmembrane region" description="Helical" evidence="1">
    <location>
        <begin position="6"/>
        <end position="25"/>
    </location>
</feature>
<dbReference type="RefSeq" id="WP_124776662.1">
    <property type="nucleotide sequence ID" value="NZ_RQZA01000003.1"/>
</dbReference>
<keyword evidence="1" id="KW-0812">Transmembrane</keyword>
<evidence type="ECO:0000313" key="3">
    <source>
        <dbReference type="Proteomes" id="UP000281771"/>
    </source>
</evidence>
<accession>A0A3P1VBQ5</accession>
<dbReference type="AlphaFoldDB" id="A0A3P1VBQ5"/>
<sequence>MLNSLPDLLLLLMVITVFIFVKRFADRQSGEQFDERQILYRQKAYANAAWATLVFNVFVFIEGERFEKYLALSFVGVATLFLLVGVFAISSIYYDAYFVPRKKKSFVLLYGLIFFLQLGVAVLQWKDGNFLRNGQLYLTGKNTASALFALTFGLILLMTAYKTWQEKHEVEE</sequence>
<evidence type="ECO:0000256" key="1">
    <source>
        <dbReference type="SAM" id="Phobius"/>
    </source>
</evidence>
<dbReference type="EMBL" id="RQZA01000003">
    <property type="protein sequence ID" value="RRD31652.1"/>
    <property type="molecule type" value="Genomic_DNA"/>
</dbReference>